<dbReference type="PRINTS" id="PR00505">
    <property type="entry name" value="D12N6MTFRASE"/>
</dbReference>
<comment type="caution">
    <text evidence="4">The sequence shown here is derived from an EMBL/GenBank/DDBJ whole genome shotgun (WGS) entry which is preliminary data.</text>
</comment>
<dbReference type="PANTHER" id="PTHR30481:SF2">
    <property type="entry name" value="SITE-SPECIFIC DNA-METHYLTRANSFERASE (ADENINE-SPECIFIC)"/>
    <property type="match status" value="1"/>
</dbReference>
<dbReference type="InterPro" id="IPR029063">
    <property type="entry name" value="SAM-dependent_MTases_sf"/>
</dbReference>
<dbReference type="CDD" id="cd02440">
    <property type="entry name" value="AdoMet_MTases"/>
    <property type="match status" value="1"/>
</dbReference>
<dbReference type="GO" id="GO:0006298">
    <property type="term" value="P:mismatch repair"/>
    <property type="evidence" value="ECO:0007669"/>
    <property type="project" value="TreeGrafter"/>
</dbReference>
<organism evidence="4 5">
    <name type="scientific">Entotheonella factor</name>
    <dbReference type="NCBI Taxonomy" id="1429438"/>
    <lineage>
        <taxon>Bacteria</taxon>
        <taxon>Pseudomonadati</taxon>
        <taxon>Nitrospinota/Tectimicrobiota group</taxon>
        <taxon>Candidatus Tectimicrobiota</taxon>
        <taxon>Candidatus Entotheonellia</taxon>
        <taxon>Candidatus Entotheonellales</taxon>
        <taxon>Candidatus Entotheonellaceae</taxon>
        <taxon>Candidatus Entotheonella</taxon>
    </lineage>
</organism>
<dbReference type="Gene3D" id="3.40.50.150">
    <property type="entry name" value="Vaccinia Virus protein VP39"/>
    <property type="match status" value="2"/>
</dbReference>
<dbReference type="EMBL" id="AZHW01001289">
    <property type="protein sequence ID" value="ETW93189.1"/>
    <property type="molecule type" value="Genomic_DNA"/>
</dbReference>
<evidence type="ECO:0000256" key="3">
    <source>
        <dbReference type="ARBA" id="ARBA00022691"/>
    </source>
</evidence>
<accession>W4L5M9</accession>
<evidence type="ECO:0000313" key="5">
    <source>
        <dbReference type="Proteomes" id="UP000019141"/>
    </source>
</evidence>
<dbReference type="GO" id="GO:0009307">
    <property type="term" value="P:DNA restriction-modification system"/>
    <property type="evidence" value="ECO:0007669"/>
    <property type="project" value="InterPro"/>
</dbReference>
<reference evidence="4 5" key="1">
    <citation type="journal article" date="2014" name="Nature">
        <title>An environmental bacterial taxon with a large and distinct metabolic repertoire.</title>
        <authorList>
            <person name="Wilson M.C."/>
            <person name="Mori T."/>
            <person name="Ruckert C."/>
            <person name="Uria A.R."/>
            <person name="Helf M.J."/>
            <person name="Takada K."/>
            <person name="Gernert C."/>
            <person name="Steffens U.A."/>
            <person name="Heycke N."/>
            <person name="Schmitt S."/>
            <person name="Rinke C."/>
            <person name="Helfrich E.J."/>
            <person name="Brachmann A.O."/>
            <person name="Gurgui C."/>
            <person name="Wakimoto T."/>
            <person name="Kracht M."/>
            <person name="Crusemann M."/>
            <person name="Hentschel U."/>
            <person name="Abe I."/>
            <person name="Matsunaga S."/>
            <person name="Kalinowski J."/>
            <person name="Takeyama H."/>
            <person name="Piel J."/>
        </authorList>
    </citation>
    <scope>NUCLEOTIDE SEQUENCE [LARGE SCALE GENOMIC DNA]</scope>
    <source>
        <strain evidence="5">TSY1</strain>
    </source>
</reference>
<gene>
    <name evidence="4" type="ORF">ETSY1_40315</name>
</gene>
<evidence type="ECO:0000313" key="4">
    <source>
        <dbReference type="EMBL" id="ETW93189.1"/>
    </source>
</evidence>
<protein>
    <submittedName>
        <fullName evidence="4">DNA methyltransferase</fullName>
    </submittedName>
</protein>
<dbReference type="AlphaFoldDB" id="W4L5M9"/>
<proteinExistence type="predicted"/>
<evidence type="ECO:0000256" key="2">
    <source>
        <dbReference type="ARBA" id="ARBA00022679"/>
    </source>
</evidence>
<keyword evidence="1 4" id="KW-0489">Methyltransferase</keyword>
<dbReference type="GO" id="GO:0043565">
    <property type="term" value="F:sequence-specific DNA binding"/>
    <property type="evidence" value="ECO:0007669"/>
    <property type="project" value="TreeGrafter"/>
</dbReference>
<dbReference type="GO" id="GO:1904047">
    <property type="term" value="F:S-adenosyl-L-methionine binding"/>
    <property type="evidence" value="ECO:0007669"/>
    <property type="project" value="TreeGrafter"/>
</dbReference>
<evidence type="ECO:0000256" key="1">
    <source>
        <dbReference type="ARBA" id="ARBA00022603"/>
    </source>
</evidence>
<dbReference type="SUPFAM" id="SSF53335">
    <property type="entry name" value="S-adenosyl-L-methionine-dependent methyltransferases"/>
    <property type="match status" value="1"/>
</dbReference>
<keyword evidence="5" id="KW-1185">Reference proteome</keyword>
<dbReference type="PANTHER" id="PTHR30481">
    <property type="entry name" value="DNA ADENINE METHYLASE"/>
    <property type="match status" value="1"/>
</dbReference>
<dbReference type="GO" id="GO:0032259">
    <property type="term" value="P:methylation"/>
    <property type="evidence" value="ECO:0007669"/>
    <property type="project" value="UniProtKB-KW"/>
</dbReference>
<dbReference type="Proteomes" id="UP000019141">
    <property type="component" value="Unassembled WGS sequence"/>
</dbReference>
<name>W4L5M9_ENTF1</name>
<dbReference type="HOGENOM" id="CLU_955673_0_0_7"/>
<keyword evidence="2" id="KW-0808">Transferase</keyword>
<sequence length="294" mass="33005">MDSHSAPVQSPLFDRENSEKKRIVNVASVKQLSPFRYPGGKTWLVPEVRRWLSQKPKPPEFIELFAGGGIVGLTVAAEGLADHVTLVELDPDVGAVWETIFHGDAEGLAERILQFDLTLENVQEVIASSPKSKSEHAFKTILRNRCCHGGILAPGSGLLKYGENGKGLASRWYPTTLAKRIRHLILLRGRVTFVEGDGLNTLCQTIHRRDVIYFIDPPYTAPGKRAGRRLYTYSEIDHENLFDLCQKAAGDLMMTYDDASSVREMAERRDFHIEPIPMKNTHHAEMFELLITPT</sequence>
<dbReference type="Pfam" id="PF02086">
    <property type="entry name" value="MethyltransfD12"/>
    <property type="match status" value="1"/>
</dbReference>
<keyword evidence="3" id="KW-0949">S-adenosyl-L-methionine</keyword>
<dbReference type="GO" id="GO:0009007">
    <property type="term" value="F:site-specific DNA-methyltransferase (adenine-specific) activity"/>
    <property type="evidence" value="ECO:0007669"/>
    <property type="project" value="UniProtKB-EC"/>
</dbReference>
<dbReference type="InterPro" id="IPR012327">
    <property type="entry name" value="MeTrfase_D12"/>
</dbReference>